<accession>A0ABY4EKT8</accession>
<dbReference type="InterPro" id="IPR036852">
    <property type="entry name" value="Peptidase_S8/S53_dom_sf"/>
</dbReference>
<protein>
    <submittedName>
        <fullName evidence="7">S8 family serine peptidase</fullName>
    </submittedName>
</protein>
<dbReference type="RefSeq" id="WP_244711532.1">
    <property type="nucleotide sequence ID" value="NZ_CP095073.1"/>
</dbReference>
<dbReference type="PRINTS" id="PR00723">
    <property type="entry name" value="SUBTILISIN"/>
</dbReference>
<comment type="similarity">
    <text evidence="1 5">Belongs to the peptidase S8 family.</text>
</comment>
<feature type="active site" description="Charge relay system" evidence="5">
    <location>
        <position position="343"/>
    </location>
</feature>
<evidence type="ECO:0000259" key="6">
    <source>
        <dbReference type="Pfam" id="PF00082"/>
    </source>
</evidence>
<evidence type="ECO:0000256" key="4">
    <source>
        <dbReference type="ARBA" id="ARBA00022825"/>
    </source>
</evidence>
<evidence type="ECO:0000256" key="1">
    <source>
        <dbReference type="ARBA" id="ARBA00011073"/>
    </source>
</evidence>
<dbReference type="InterPro" id="IPR000209">
    <property type="entry name" value="Peptidase_S8/S53_dom"/>
</dbReference>
<feature type="active site" description="Charge relay system" evidence="5">
    <location>
        <position position="175"/>
    </location>
</feature>
<dbReference type="EMBL" id="CP095073">
    <property type="protein sequence ID" value="UOQ45083.1"/>
    <property type="molecule type" value="Genomic_DNA"/>
</dbReference>
<feature type="active site" description="Charge relay system" evidence="5">
    <location>
        <position position="138"/>
    </location>
</feature>
<dbReference type="PROSITE" id="PS51892">
    <property type="entry name" value="SUBTILASE"/>
    <property type="match status" value="1"/>
</dbReference>
<gene>
    <name evidence="7" type="ORF">MUN89_03775</name>
</gene>
<keyword evidence="2 5" id="KW-0645">Protease</keyword>
<dbReference type="PANTHER" id="PTHR43806">
    <property type="entry name" value="PEPTIDASE S8"/>
    <property type="match status" value="1"/>
</dbReference>
<keyword evidence="4 5" id="KW-0720">Serine protease</keyword>
<dbReference type="InterPro" id="IPR023827">
    <property type="entry name" value="Peptidase_S8_Asp-AS"/>
</dbReference>
<dbReference type="Proteomes" id="UP000831787">
    <property type="component" value="Chromosome"/>
</dbReference>
<evidence type="ECO:0000313" key="7">
    <source>
        <dbReference type="EMBL" id="UOQ45083.1"/>
    </source>
</evidence>
<evidence type="ECO:0000256" key="3">
    <source>
        <dbReference type="ARBA" id="ARBA00022801"/>
    </source>
</evidence>
<organism evidence="7 8">
    <name type="scientific">Halobacillus salinarum</name>
    <dbReference type="NCBI Taxonomy" id="2932257"/>
    <lineage>
        <taxon>Bacteria</taxon>
        <taxon>Bacillati</taxon>
        <taxon>Bacillota</taxon>
        <taxon>Bacilli</taxon>
        <taxon>Bacillales</taxon>
        <taxon>Bacillaceae</taxon>
        <taxon>Halobacillus</taxon>
    </lineage>
</organism>
<dbReference type="Pfam" id="PF00082">
    <property type="entry name" value="Peptidase_S8"/>
    <property type="match status" value="1"/>
</dbReference>
<feature type="domain" description="Peptidase S8/S53" evidence="6">
    <location>
        <begin position="129"/>
        <end position="376"/>
    </location>
</feature>
<name>A0ABY4EKT8_9BACI</name>
<reference evidence="7 8" key="1">
    <citation type="submission" date="2022-04" db="EMBL/GenBank/DDBJ databases">
        <title>Halobacillus sp. isolated from saltern.</title>
        <authorList>
            <person name="Won M."/>
            <person name="Lee C.-M."/>
            <person name="Woen H.-Y."/>
            <person name="Kwon S.-W."/>
        </authorList>
    </citation>
    <scope>NUCLEOTIDE SEQUENCE [LARGE SCALE GENOMIC DNA]</scope>
    <source>
        <strain evidence="7 8">SSBR10-3</strain>
    </source>
</reference>
<keyword evidence="3 5" id="KW-0378">Hydrolase</keyword>
<dbReference type="InterPro" id="IPR015500">
    <property type="entry name" value="Peptidase_S8_subtilisin-rel"/>
</dbReference>
<dbReference type="PROSITE" id="PS00136">
    <property type="entry name" value="SUBTILASE_ASP"/>
    <property type="match status" value="1"/>
</dbReference>
<sequence>MKSVSLLSHLFLVVATKISSVLFSDEKHSRANKKTIRVLIRENQPSPQVKKQYGVRWNFDKSFSTTVSEKQYQLLKKKQNINVELIPKVKLEPGLSSDTSHHSMPKDRIPRGVKTLYQEAGMNGTSGRGSGVRVAILDTGVYINHVDLAENVEQCKDFSSAEHSLRNQCHDEHGHGTHAAGTVLANGGSDGLGIFGIAPGAKLWAYKVLGKNGSGYSDDVAYAIRHAADQAEKAGTKVVISMCFEERDALISQAITYANHKGALIIRGANEGSNRAKISPGEISYLSGPNTVTSLRSNNKHPLIKQTGAGYEIIDGEIHVKAPGIGIESTWKDGGYRTLSGNSTAPPHIAGLAAGIWSQDLQMSNHSLRLKLKAFAEAQNKERSPCNDEQLDGRFALVK</sequence>
<keyword evidence="8" id="KW-1185">Reference proteome</keyword>
<evidence type="ECO:0000313" key="8">
    <source>
        <dbReference type="Proteomes" id="UP000831787"/>
    </source>
</evidence>
<dbReference type="PANTHER" id="PTHR43806:SF11">
    <property type="entry name" value="CEREVISIN-RELATED"/>
    <property type="match status" value="1"/>
</dbReference>
<dbReference type="SUPFAM" id="SSF52743">
    <property type="entry name" value="Subtilisin-like"/>
    <property type="match status" value="1"/>
</dbReference>
<evidence type="ECO:0000256" key="2">
    <source>
        <dbReference type="ARBA" id="ARBA00022670"/>
    </source>
</evidence>
<evidence type="ECO:0000256" key="5">
    <source>
        <dbReference type="PROSITE-ProRule" id="PRU01240"/>
    </source>
</evidence>
<proteinExistence type="inferred from homology"/>
<dbReference type="InterPro" id="IPR050131">
    <property type="entry name" value="Peptidase_S8_subtilisin-like"/>
</dbReference>
<dbReference type="Gene3D" id="3.40.50.200">
    <property type="entry name" value="Peptidase S8/S53 domain"/>
    <property type="match status" value="1"/>
</dbReference>